<dbReference type="Proteomes" id="UP000187203">
    <property type="component" value="Unassembled WGS sequence"/>
</dbReference>
<protein>
    <submittedName>
        <fullName evidence="2">Uncharacterized protein</fullName>
    </submittedName>
</protein>
<dbReference type="EMBL" id="AWUE01016480">
    <property type="protein sequence ID" value="OMO91122.1"/>
    <property type="molecule type" value="Genomic_DNA"/>
</dbReference>
<comment type="caution">
    <text evidence="2">The sequence shown here is derived from an EMBL/GenBank/DDBJ whole genome shotgun (WGS) entry which is preliminary data.</text>
</comment>
<name>A0A1R3J8G4_9ROSI</name>
<reference evidence="3" key="1">
    <citation type="submission" date="2013-09" db="EMBL/GenBank/DDBJ databases">
        <title>Corchorus olitorius genome sequencing.</title>
        <authorList>
            <person name="Alam M."/>
            <person name="Haque M.S."/>
            <person name="Islam M.S."/>
            <person name="Emdad E.M."/>
            <person name="Islam M.M."/>
            <person name="Ahmed B."/>
            <person name="Halim A."/>
            <person name="Hossen Q.M.M."/>
            <person name="Hossain M.Z."/>
            <person name="Ahmed R."/>
            <person name="Khan M.M."/>
            <person name="Islam R."/>
            <person name="Rashid M.M."/>
            <person name="Khan S.A."/>
            <person name="Rahman M.S."/>
            <person name="Alam M."/>
            <person name="Yahiya A.S."/>
            <person name="Khan M.S."/>
            <person name="Azam M.S."/>
            <person name="Haque T."/>
            <person name="Lashkar M.Z.H."/>
            <person name="Akhand A.I."/>
            <person name="Morshed G."/>
            <person name="Roy S."/>
            <person name="Uddin K.S."/>
            <person name="Rabeya T."/>
            <person name="Hossain A.S."/>
            <person name="Chowdhury A."/>
            <person name="Snigdha A.R."/>
            <person name="Mortoza M.S."/>
            <person name="Matin S.A."/>
            <person name="Hoque S.M.E."/>
            <person name="Islam M.K."/>
            <person name="Roy D.K."/>
            <person name="Haider R."/>
            <person name="Moosa M.M."/>
            <person name="Elias S.M."/>
            <person name="Hasan A.M."/>
            <person name="Jahan S."/>
            <person name="Shafiuddin M."/>
            <person name="Mahmood N."/>
            <person name="Shommy N.S."/>
        </authorList>
    </citation>
    <scope>NUCLEOTIDE SEQUENCE [LARGE SCALE GENOMIC DNA]</scope>
    <source>
        <strain evidence="3">cv. O-4</strain>
    </source>
</reference>
<sequence length="31" mass="3208">MAQINSGSRGREFSAAKDDLPAGNPAGVARY</sequence>
<feature type="compositionally biased region" description="Basic and acidic residues" evidence="1">
    <location>
        <begin position="9"/>
        <end position="20"/>
    </location>
</feature>
<feature type="region of interest" description="Disordered" evidence="1">
    <location>
        <begin position="1"/>
        <end position="31"/>
    </location>
</feature>
<evidence type="ECO:0000313" key="3">
    <source>
        <dbReference type="Proteomes" id="UP000187203"/>
    </source>
</evidence>
<proteinExistence type="predicted"/>
<organism evidence="2 3">
    <name type="scientific">Corchorus olitorius</name>
    <dbReference type="NCBI Taxonomy" id="93759"/>
    <lineage>
        <taxon>Eukaryota</taxon>
        <taxon>Viridiplantae</taxon>
        <taxon>Streptophyta</taxon>
        <taxon>Embryophyta</taxon>
        <taxon>Tracheophyta</taxon>
        <taxon>Spermatophyta</taxon>
        <taxon>Magnoliopsida</taxon>
        <taxon>eudicotyledons</taxon>
        <taxon>Gunneridae</taxon>
        <taxon>Pentapetalae</taxon>
        <taxon>rosids</taxon>
        <taxon>malvids</taxon>
        <taxon>Malvales</taxon>
        <taxon>Malvaceae</taxon>
        <taxon>Grewioideae</taxon>
        <taxon>Apeibeae</taxon>
        <taxon>Corchorus</taxon>
    </lineage>
</organism>
<evidence type="ECO:0000256" key="1">
    <source>
        <dbReference type="SAM" id="MobiDB-lite"/>
    </source>
</evidence>
<keyword evidence="3" id="KW-1185">Reference proteome</keyword>
<dbReference type="AlphaFoldDB" id="A0A1R3J8G4"/>
<accession>A0A1R3J8G4</accession>
<evidence type="ECO:0000313" key="2">
    <source>
        <dbReference type="EMBL" id="OMO91122.1"/>
    </source>
</evidence>
<gene>
    <name evidence="2" type="ORF">COLO4_18619</name>
</gene>